<name>A0A2P2K8A6_RHIMU</name>
<protein>
    <submittedName>
        <fullName evidence="1">Uncharacterized protein</fullName>
    </submittedName>
</protein>
<sequence length="93" mass="10877">MKGQRECKIITQGNLHVYYYILSPYIKNLGIAYKRRITVNSNYIVSPQPCIQTSSGRKTEILLPKKKKKEKQEPHFCKSLKKKMCFKGENVLQ</sequence>
<dbReference type="AlphaFoldDB" id="A0A2P2K8A6"/>
<accession>A0A2P2K8A6</accession>
<proteinExistence type="predicted"/>
<organism evidence="1">
    <name type="scientific">Rhizophora mucronata</name>
    <name type="common">Asiatic mangrove</name>
    <dbReference type="NCBI Taxonomy" id="61149"/>
    <lineage>
        <taxon>Eukaryota</taxon>
        <taxon>Viridiplantae</taxon>
        <taxon>Streptophyta</taxon>
        <taxon>Embryophyta</taxon>
        <taxon>Tracheophyta</taxon>
        <taxon>Spermatophyta</taxon>
        <taxon>Magnoliopsida</taxon>
        <taxon>eudicotyledons</taxon>
        <taxon>Gunneridae</taxon>
        <taxon>Pentapetalae</taxon>
        <taxon>rosids</taxon>
        <taxon>fabids</taxon>
        <taxon>Malpighiales</taxon>
        <taxon>Rhizophoraceae</taxon>
        <taxon>Rhizophora</taxon>
    </lineage>
</organism>
<reference evidence="1" key="1">
    <citation type="submission" date="2018-02" db="EMBL/GenBank/DDBJ databases">
        <title>Rhizophora mucronata_Transcriptome.</title>
        <authorList>
            <person name="Meera S.P."/>
            <person name="Sreeshan A."/>
            <person name="Augustine A."/>
        </authorList>
    </citation>
    <scope>NUCLEOTIDE SEQUENCE</scope>
    <source>
        <tissue evidence="1">Leaf</tissue>
    </source>
</reference>
<evidence type="ECO:0000313" key="1">
    <source>
        <dbReference type="EMBL" id="MBX01946.1"/>
    </source>
</evidence>
<dbReference type="EMBL" id="GGEC01021462">
    <property type="protein sequence ID" value="MBX01946.1"/>
    <property type="molecule type" value="Transcribed_RNA"/>
</dbReference>